<keyword evidence="4" id="KW-0732">Signal</keyword>
<keyword evidence="3" id="KW-0175">Coiled coil</keyword>
<dbReference type="Gene3D" id="2.40.30.170">
    <property type="match status" value="1"/>
</dbReference>
<dbReference type="InterPro" id="IPR006143">
    <property type="entry name" value="RND_pump_MFP"/>
</dbReference>
<dbReference type="Proteomes" id="UP001501207">
    <property type="component" value="Unassembled WGS sequence"/>
</dbReference>
<feature type="chain" id="PRO_5047364610" evidence="4">
    <location>
        <begin position="36"/>
        <end position="380"/>
    </location>
</feature>
<comment type="similarity">
    <text evidence="2">Belongs to the membrane fusion protein (MFP) (TC 8.A.1) family.</text>
</comment>
<feature type="domain" description="Multidrug resistance protein MdtA-like C-terminal permuted SH3" evidence="8">
    <location>
        <begin position="306"/>
        <end position="367"/>
    </location>
</feature>
<gene>
    <name evidence="9" type="primary">mtrC</name>
    <name evidence="9" type="ORF">GCM10023143_30780</name>
</gene>
<feature type="signal peptide" evidence="4">
    <location>
        <begin position="1"/>
        <end position="35"/>
    </location>
</feature>
<organism evidence="9 10">
    <name type="scientific">Compostibacter hankyongensis</name>
    <dbReference type="NCBI Taxonomy" id="1007089"/>
    <lineage>
        <taxon>Bacteria</taxon>
        <taxon>Pseudomonadati</taxon>
        <taxon>Bacteroidota</taxon>
        <taxon>Chitinophagia</taxon>
        <taxon>Chitinophagales</taxon>
        <taxon>Chitinophagaceae</taxon>
        <taxon>Compostibacter</taxon>
    </lineage>
</organism>
<accession>A0ABP8G6A9</accession>
<dbReference type="Gene3D" id="2.40.420.20">
    <property type="match status" value="1"/>
</dbReference>
<dbReference type="Pfam" id="PF25944">
    <property type="entry name" value="Beta-barrel_RND"/>
    <property type="match status" value="1"/>
</dbReference>
<dbReference type="SUPFAM" id="SSF111369">
    <property type="entry name" value="HlyD-like secretion proteins"/>
    <property type="match status" value="1"/>
</dbReference>
<dbReference type="Pfam" id="PF25967">
    <property type="entry name" value="RND-MFP_C"/>
    <property type="match status" value="1"/>
</dbReference>
<evidence type="ECO:0000259" key="6">
    <source>
        <dbReference type="Pfam" id="PF25917"/>
    </source>
</evidence>
<feature type="domain" description="Multidrug resistance protein MdtA-like beta-barrel" evidence="7">
    <location>
        <begin position="218"/>
        <end position="294"/>
    </location>
</feature>
<evidence type="ECO:0000256" key="3">
    <source>
        <dbReference type="SAM" id="Coils"/>
    </source>
</evidence>
<sequence length="380" mass="41307">MEQQHTKMKRKITGAALLSCSAVTLLLGSCGNAQKGGAPGGMMPKPTVVATTVEPTAYTVTESFPGTLVANNMVEIRPDVTGYLEAIRASDGSWVQKGQPLYEIDKSRYSAAYNQSAAALQQAQADLAQRQRDLERYQNLLQHDAISRQTVDQAETAVKTAQANVAAAQAAQAKSGTDLNHAIIKAPFSGRIGIAQVKTGAIINAGQTLINTLVNEDPMYVDFDIPQSRFHEFVSEEQHPSPSRKFYIRFTDGKVYEQDGKILLINNTVDQTTGTIRVRLVFPNKNGELKSGMSCVVLDKHRTPENSLAIPPEAIIQILDETNVYVVDEHHVIRSRDITPGAQTDSLLIVQEGLKAGDIVVVSGLQKTKPGDTVNVQMKK</sequence>
<dbReference type="EMBL" id="BAABFN010000021">
    <property type="protein sequence ID" value="GAA4318209.1"/>
    <property type="molecule type" value="Genomic_DNA"/>
</dbReference>
<dbReference type="PROSITE" id="PS51257">
    <property type="entry name" value="PROKAR_LIPOPROTEIN"/>
    <property type="match status" value="1"/>
</dbReference>
<comment type="subcellular location">
    <subcellularLocation>
        <location evidence="1">Cell envelope</location>
    </subcellularLocation>
</comment>
<proteinExistence type="inferred from homology"/>
<keyword evidence="10" id="KW-1185">Reference proteome</keyword>
<comment type="caution">
    <text evidence="9">The sequence shown here is derived from an EMBL/GenBank/DDBJ whole genome shotgun (WGS) entry which is preliminary data.</text>
</comment>
<protein>
    <submittedName>
        <fullName evidence="9">Multidrug efflux RND transporter periplasmic adaptor subunit MtrC</fullName>
    </submittedName>
</protein>
<dbReference type="InterPro" id="IPR058626">
    <property type="entry name" value="MdtA-like_b-barrel"/>
</dbReference>
<evidence type="ECO:0000313" key="9">
    <source>
        <dbReference type="EMBL" id="GAA4318209.1"/>
    </source>
</evidence>
<evidence type="ECO:0000256" key="4">
    <source>
        <dbReference type="SAM" id="SignalP"/>
    </source>
</evidence>
<evidence type="ECO:0000313" key="10">
    <source>
        <dbReference type="Proteomes" id="UP001501207"/>
    </source>
</evidence>
<dbReference type="NCBIfam" id="TIGR01730">
    <property type="entry name" value="RND_mfp"/>
    <property type="match status" value="1"/>
</dbReference>
<dbReference type="Gene3D" id="2.40.50.100">
    <property type="match status" value="1"/>
</dbReference>
<feature type="domain" description="Multidrug resistance protein MdtA-like alpha-helical hairpin" evidence="5">
    <location>
        <begin position="113"/>
        <end position="180"/>
    </location>
</feature>
<dbReference type="Pfam" id="PF25876">
    <property type="entry name" value="HH_MFP_RND"/>
    <property type="match status" value="1"/>
</dbReference>
<dbReference type="PANTHER" id="PTHR30158">
    <property type="entry name" value="ACRA/E-RELATED COMPONENT OF DRUG EFFLUX TRANSPORTER"/>
    <property type="match status" value="1"/>
</dbReference>
<evidence type="ECO:0000256" key="2">
    <source>
        <dbReference type="ARBA" id="ARBA00009477"/>
    </source>
</evidence>
<evidence type="ECO:0000256" key="1">
    <source>
        <dbReference type="ARBA" id="ARBA00004196"/>
    </source>
</evidence>
<dbReference type="InterPro" id="IPR058624">
    <property type="entry name" value="MdtA-like_HH"/>
</dbReference>
<name>A0ABP8G6A9_9BACT</name>
<evidence type="ECO:0000259" key="8">
    <source>
        <dbReference type="Pfam" id="PF25967"/>
    </source>
</evidence>
<dbReference type="Gene3D" id="1.10.287.470">
    <property type="entry name" value="Helix hairpin bin"/>
    <property type="match status" value="1"/>
</dbReference>
<dbReference type="Pfam" id="PF25917">
    <property type="entry name" value="BSH_RND"/>
    <property type="match status" value="1"/>
</dbReference>
<feature type="coiled-coil region" evidence="3">
    <location>
        <begin position="120"/>
        <end position="171"/>
    </location>
</feature>
<evidence type="ECO:0000259" key="7">
    <source>
        <dbReference type="Pfam" id="PF25944"/>
    </source>
</evidence>
<feature type="domain" description="Multidrug resistance protein MdtA-like barrel-sandwich hybrid" evidence="6">
    <location>
        <begin position="72"/>
        <end position="213"/>
    </location>
</feature>
<dbReference type="InterPro" id="IPR058627">
    <property type="entry name" value="MdtA-like_C"/>
</dbReference>
<dbReference type="InterPro" id="IPR058625">
    <property type="entry name" value="MdtA-like_BSH"/>
</dbReference>
<reference evidence="10" key="1">
    <citation type="journal article" date="2019" name="Int. J. Syst. Evol. Microbiol.">
        <title>The Global Catalogue of Microorganisms (GCM) 10K type strain sequencing project: providing services to taxonomists for standard genome sequencing and annotation.</title>
        <authorList>
            <consortium name="The Broad Institute Genomics Platform"/>
            <consortium name="The Broad Institute Genome Sequencing Center for Infectious Disease"/>
            <person name="Wu L."/>
            <person name="Ma J."/>
        </authorList>
    </citation>
    <scope>NUCLEOTIDE SEQUENCE [LARGE SCALE GENOMIC DNA]</scope>
    <source>
        <strain evidence="10">JCM 17664</strain>
    </source>
</reference>
<evidence type="ECO:0000259" key="5">
    <source>
        <dbReference type="Pfam" id="PF25876"/>
    </source>
</evidence>